<dbReference type="InterPro" id="IPR046848">
    <property type="entry name" value="E_motif"/>
</dbReference>
<keyword evidence="2" id="KW-0677">Repeat</keyword>
<dbReference type="Pfam" id="PF20431">
    <property type="entry name" value="E_motif"/>
    <property type="match status" value="1"/>
</dbReference>
<dbReference type="Proteomes" id="UP000813463">
    <property type="component" value="Chromosome 3"/>
</dbReference>
<name>A0A9R0ISC4_SPIOL</name>
<dbReference type="InterPro" id="IPR032867">
    <property type="entry name" value="DYW_dom"/>
</dbReference>
<dbReference type="Gene3D" id="1.25.40.10">
    <property type="entry name" value="Tetratricopeptide repeat domain"/>
    <property type="match status" value="5"/>
</dbReference>
<evidence type="ECO:0000256" key="1">
    <source>
        <dbReference type="ARBA" id="ARBA00006643"/>
    </source>
</evidence>
<dbReference type="GO" id="GO:0003723">
    <property type="term" value="F:RNA binding"/>
    <property type="evidence" value="ECO:0007669"/>
    <property type="project" value="InterPro"/>
</dbReference>
<dbReference type="GeneID" id="110793973"/>
<dbReference type="Pfam" id="PF13041">
    <property type="entry name" value="PPR_2"/>
    <property type="match status" value="2"/>
</dbReference>
<evidence type="ECO:0000259" key="4">
    <source>
        <dbReference type="Pfam" id="PF14432"/>
    </source>
</evidence>
<dbReference type="InterPro" id="IPR002885">
    <property type="entry name" value="PPR_rpt"/>
</dbReference>
<feature type="repeat" description="PPR" evidence="3">
    <location>
        <begin position="517"/>
        <end position="551"/>
    </location>
</feature>
<dbReference type="KEGG" id="soe:110793973"/>
<dbReference type="PROSITE" id="PS51375">
    <property type="entry name" value="PPR"/>
    <property type="match status" value="7"/>
</dbReference>
<proteinExistence type="inferred from homology"/>
<dbReference type="GO" id="GO:0009451">
    <property type="term" value="P:RNA modification"/>
    <property type="evidence" value="ECO:0007669"/>
    <property type="project" value="InterPro"/>
</dbReference>
<protein>
    <submittedName>
        <fullName evidence="6">Pentatricopeptide repeat-containing protein At4g37170-like</fullName>
    </submittedName>
</protein>
<dbReference type="FunFam" id="1.25.40.10:FF:002148">
    <property type="entry name" value="Pentatricopeptide repeat-containing protein At2g29760, chloroplastic"/>
    <property type="match status" value="1"/>
</dbReference>
<feature type="repeat" description="PPR" evidence="3">
    <location>
        <begin position="177"/>
        <end position="211"/>
    </location>
</feature>
<gene>
    <name evidence="6" type="primary">LOC110793973</name>
</gene>
<dbReference type="OrthoDB" id="185373at2759"/>
<feature type="repeat" description="PPR" evidence="3">
    <location>
        <begin position="80"/>
        <end position="114"/>
    </location>
</feature>
<sequence>MAATTSRVFSLNLQKRLLSSLSQKPFLQKNSTSLNHSIQSNGVINQLCRNGRFKEAIDILCEKNLVKEAVQLLNHIQHPSASIYSSLLLICLQQRSLNEGRRVHDHIKASGFVPGVFISNRLMDMYVRCGSLSDAQKVFDEMPERDLCSWNTMIKGYGKTGKVELARKLFDEMPQRDGFSWTAMISCYVQHRRPKEALNLYRKMQSCGSWDSNKFTISSVIAASASLPSLLSGKETHGRIMRLGLECDSAVWSALSDMYAKCGCIEGARHIFDKTVDRDVVSWTTMIDGYFEDGRWKDGFGLLSDMLRSRVRPNEFTFAGVLNACADRALENVGKQAHGHMIRIGVDSDSFAASALVHMYSKCGNISSAKNAFEGQCTPDLVSWTSLIVGFAQNGHTEESLELFELMLRSDTEPDHVTFVGVLSACTHAGLVEKGIEYFHSIKDRHGLTPIVEHYSCLIDLLSRAGRFKEAEEYIMNMPMKPDKFLWASLLGGCRIHKNVELAELAAKALFEIEPENAATYATLANIYATAGRWEEVAKVRKMMDNRGVVKKPGLSWIEVRRRVHRFLVGDTSHLSYNEIHAFLAEISKKMKQEGYVPDTDFVLHDVEEEQKEQNLSYHSEKLAVAFGIVSTPPGTPIKVFKNLRTCVDCHTAIKFISRITKRKIIVRDSNRFHFFEDGSCSCGDYW</sequence>
<dbReference type="NCBIfam" id="TIGR00756">
    <property type="entry name" value="PPR"/>
    <property type="match status" value="4"/>
</dbReference>
<dbReference type="Pfam" id="PF01535">
    <property type="entry name" value="PPR"/>
    <property type="match status" value="6"/>
</dbReference>
<dbReference type="PANTHER" id="PTHR47926">
    <property type="entry name" value="PENTATRICOPEPTIDE REPEAT-CONTAINING PROTEIN"/>
    <property type="match status" value="1"/>
</dbReference>
<dbReference type="AlphaFoldDB" id="A0A9R0ISC4"/>
<feature type="repeat" description="PPR" evidence="3">
    <location>
        <begin position="380"/>
        <end position="414"/>
    </location>
</feature>
<dbReference type="Pfam" id="PF14432">
    <property type="entry name" value="DYW_deaminase"/>
    <property type="match status" value="1"/>
</dbReference>
<dbReference type="FunFam" id="1.25.40.10:FF:000442">
    <property type="entry name" value="Pentatricopeptide repeat-containing protein At3g49710"/>
    <property type="match status" value="1"/>
</dbReference>
<evidence type="ECO:0000256" key="2">
    <source>
        <dbReference type="ARBA" id="ARBA00022737"/>
    </source>
</evidence>
<reference evidence="6" key="2">
    <citation type="submission" date="2025-08" db="UniProtKB">
        <authorList>
            <consortium name="RefSeq"/>
        </authorList>
    </citation>
    <scope>IDENTIFICATION</scope>
    <source>
        <tissue evidence="6">Leaf</tissue>
    </source>
</reference>
<feature type="repeat" description="PPR" evidence="3">
    <location>
        <begin position="279"/>
        <end position="313"/>
    </location>
</feature>
<dbReference type="SUPFAM" id="SSF48452">
    <property type="entry name" value="TPR-like"/>
    <property type="match status" value="1"/>
</dbReference>
<reference evidence="5" key="1">
    <citation type="journal article" date="2021" name="Nat. Commun.">
        <title>Genomic analyses provide insights into spinach domestication and the genetic basis of agronomic traits.</title>
        <authorList>
            <person name="Cai X."/>
            <person name="Sun X."/>
            <person name="Xu C."/>
            <person name="Sun H."/>
            <person name="Wang X."/>
            <person name="Ge C."/>
            <person name="Zhang Z."/>
            <person name="Wang Q."/>
            <person name="Fei Z."/>
            <person name="Jiao C."/>
            <person name="Wang Q."/>
        </authorList>
    </citation>
    <scope>NUCLEOTIDE SEQUENCE [LARGE SCALE GENOMIC DNA]</scope>
    <source>
        <strain evidence="5">cv. Varoflay</strain>
    </source>
</reference>
<dbReference type="FunFam" id="1.25.40.10:FF:000227">
    <property type="entry name" value="Pentatricopeptide repeat-containing protein At3g13880"/>
    <property type="match status" value="1"/>
</dbReference>
<dbReference type="InterPro" id="IPR011990">
    <property type="entry name" value="TPR-like_helical_dom_sf"/>
</dbReference>
<keyword evidence="5" id="KW-1185">Reference proteome</keyword>
<dbReference type="PANTHER" id="PTHR47926:SF414">
    <property type="entry name" value="PENTATRICOPEPTIDE REPEAT-CONTAINING PROTEIN DOT4, CHLOROPLASTIC-LIKE"/>
    <property type="match status" value="1"/>
</dbReference>
<accession>A0A9R0ISC4</accession>
<organism evidence="5 6">
    <name type="scientific">Spinacia oleracea</name>
    <name type="common">Spinach</name>
    <dbReference type="NCBI Taxonomy" id="3562"/>
    <lineage>
        <taxon>Eukaryota</taxon>
        <taxon>Viridiplantae</taxon>
        <taxon>Streptophyta</taxon>
        <taxon>Embryophyta</taxon>
        <taxon>Tracheophyta</taxon>
        <taxon>Spermatophyta</taxon>
        <taxon>Magnoliopsida</taxon>
        <taxon>eudicotyledons</taxon>
        <taxon>Gunneridae</taxon>
        <taxon>Pentapetalae</taxon>
        <taxon>Caryophyllales</taxon>
        <taxon>Chenopodiaceae</taxon>
        <taxon>Chenopodioideae</taxon>
        <taxon>Anserineae</taxon>
        <taxon>Spinacia</taxon>
    </lineage>
</organism>
<evidence type="ECO:0000256" key="3">
    <source>
        <dbReference type="PROSITE-ProRule" id="PRU00708"/>
    </source>
</evidence>
<dbReference type="InterPro" id="IPR046960">
    <property type="entry name" value="PPR_At4g14850-like_plant"/>
</dbReference>
<comment type="similarity">
    <text evidence="1">Belongs to the PPR family. PCMP-H subfamily.</text>
</comment>
<dbReference type="GO" id="GO:0008270">
    <property type="term" value="F:zinc ion binding"/>
    <property type="evidence" value="ECO:0007669"/>
    <property type="project" value="InterPro"/>
</dbReference>
<feature type="repeat" description="PPR" evidence="3">
    <location>
        <begin position="146"/>
        <end position="176"/>
    </location>
</feature>
<feature type="repeat" description="PPR" evidence="3">
    <location>
        <begin position="115"/>
        <end position="145"/>
    </location>
</feature>
<evidence type="ECO:0000313" key="6">
    <source>
        <dbReference type="RefSeq" id="XP_021854602.1"/>
    </source>
</evidence>
<feature type="domain" description="DYW" evidence="4">
    <location>
        <begin position="595"/>
        <end position="687"/>
    </location>
</feature>
<evidence type="ECO:0000313" key="5">
    <source>
        <dbReference type="Proteomes" id="UP000813463"/>
    </source>
</evidence>
<dbReference type="RefSeq" id="XP_021854602.1">
    <property type="nucleotide sequence ID" value="XM_021998910.2"/>
</dbReference>